<protein>
    <submittedName>
        <fullName evidence="2">Uncharacterized protein</fullName>
    </submittedName>
</protein>
<name>A0A163IRV7_ABSGL</name>
<keyword evidence="3" id="KW-1185">Reference proteome</keyword>
<gene>
    <name evidence="2" type="primary">ABSGL_00280.1 scaffold 423</name>
</gene>
<dbReference type="AlphaFoldDB" id="A0A163IRV7"/>
<dbReference type="Proteomes" id="UP000078561">
    <property type="component" value="Unassembled WGS sequence"/>
</dbReference>
<evidence type="ECO:0000256" key="1">
    <source>
        <dbReference type="SAM" id="Coils"/>
    </source>
</evidence>
<dbReference type="InParanoid" id="A0A163IRV7"/>
<dbReference type="EMBL" id="LT550087">
    <property type="protein sequence ID" value="SAL94985.1"/>
    <property type="molecule type" value="Genomic_DNA"/>
</dbReference>
<keyword evidence="1" id="KW-0175">Coiled coil</keyword>
<organism evidence="2">
    <name type="scientific">Absidia glauca</name>
    <name type="common">Pin mould</name>
    <dbReference type="NCBI Taxonomy" id="4829"/>
    <lineage>
        <taxon>Eukaryota</taxon>
        <taxon>Fungi</taxon>
        <taxon>Fungi incertae sedis</taxon>
        <taxon>Mucoromycota</taxon>
        <taxon>Mucoromycotina</taxon>
        <taxon>Mucoromycetes</taxon>
        <taxon>Mucorales</taxon>
        <taxon>Cunninghamellaceae</taxon>
        <taxon>Absidia</taxon>
    </lineage>
</organism>
<evidence type="ECO:0000313" key="3">
    <source>
        <dbReference type="Proteomes" id="UP000078561"/>
    </source>
</evidence>
<feature type="coiled-coil region" evidence="1">
    <location>
        <begin position="1"/>
        <end position="35"/>
    </location>
</feature>
<reference evidence="2" key="1">
    <citation type="submission" date="2016-04" db="EMBL/GenBank/DDBJ databases">
        <authorList>
            <person name="Evans L.H."/>
            <person name="Alamgir A."/>
            <person name="Owens N."/>
            <person name="Weber N.D."/>
            <person name="Virtaneva K."/>
            <person name="Barbian K."/>
            <person name="Babar A."/>
            <person name="Rosenke K."/>
        </authorList>
    </citation>
    <scope>NUCLEOTIDE SEQUENCE [LARGE SCALE GENOMIC DNA]</scope>
    <source>
        <strain evidence="2">CBS 101.48</strain>
    </source>
</reference>
<accession>A0A163IRV7</accession>
<proteinExistence type="predicted"/>
<sequence>MADQLQQLQQLEQQRHQLEELRRQLDHQYQHLHQQHQLENLTLTTQQQLEDLTLGAQPLQPQPQRDIIHPTRVLNGQSRLVSINLGVYRDFLRQALGQEDVEQELHHLKLHAKTAALLMLEMFPEDVDMVWGAVTQLGKQWGTEHLENLPEENGLPAFRAAREWVARTLLAQAWRNEYKRTH</sequence>
<evidence type="ECO:0000313" key="2">
    <source>
        <dbReference type="EMBL" id="SAL94985.1"/>
    </source>
</evidence>